<accession>A5E540</accession>
<gene>
    <name evidence="2" type="ORF">LELG_04729</name>
</gene>
<dbReference type="HOGENOM" id="CLU_1518142_0_0_1"/>
<organism evidence="2 3">
    <name type="scientific">Lodderomyces elongisporus (strain ATCC 11503 / CBS 2605 / JCM 1781 / NBRC 1676 / NRRL YB-4239)</name>
    <name type="common">Yeast</name>
    <name type="synonym">Saccharomyces elongisporus</name>
    <dbReference type="NCBI Taxonomy" id="379508"/>
    <lineage>
        <taxon>Eukaryota</taxon>
        <taxon>Fungi</taxon>
        <taxon>Dikarya</taxon>
        <taxon>Ascomycota</taxon>
        <taxon>Saccharomycotina</taxon>
        <taxon>Pichiomycetes</taxon>
        <taxon>Debaryomycetaceae</taxon>
        <taxon>Candida/Lodderomyces clade</taxon>
        <taxon>Lodderomyces</taxon>
    </lineage>
</organism>
<dbReference type="RefSeq" id="XP_001523916.1">
    <property type="nucleotide sequence ID" value="XM_001523866.1"/>
</dbReference>
<reference evidence="2 3" key="1">
    <citation type="journal article" date="2009" name="Nature">
        <title>Evolution of pathogenicity and sexual reproduction in eight Candida genomes.</title>
        <authorList>
            <person name="Butler G."/>
            <person name="Rasmussen M.D."/>
            <person name="Lin M.F."/>
            <person name="Santos M.A."/>
            <person name="Sakthikumar S."/>
            <person name="Munro C.A."/>
            <person name="Rheinbay E."/>
            <person name="Grabherr M."/>
            <person name="Forche A."/>
            <person name="Reedy J.L."/>
            <person name="Agrafioti I."/>
            <person name="Arnaud M.B."/>
            <person name="Bates S."/>
            <person name="Brown A.J."/>
            <person name="Brunke S."/>
            <person name="Costanzo M.C."/>
            <person name="Fitzpatrick D.A."/>
            <person name="de Groot P.W."/>
            <person name="Harris D."/>
            <person name="Hoyer L.L."/>
            <person name="Hube B."/>
            <person name="Klis F.M."/>
            <person name="Kodira C."/>
            <person name="Lennard N."/>
            <person name="Logue M.E."/>
            <person name="Martin R."/>
            <person name="Neiman A.M."/>
            <person name="Nikolaou E."/>
            <person name="Quail M.A."/>
            <person name="Quinn J."/>
            <person name="Santos M.C."/>
            <person name="Schmitzberger F.F."/>
            <person name="Sherlock G."/>
            <person name="Shah P."/>
            <person name="Silverstein K.A."/>
            <person name="Skrzypek M.S."/>
            <person name="Soll D."/>
            <person name="Staggs R."/>
            <person name="Stansfield I."/>
            <person name="Stumpf M.P."/>
            <person name="Sudbery P.E."/>
            <person name="Srikantha T."/>
            <person name="Zeng Q."/>
            <person name="Berman J."/>
            <person name="Berriman M."/>
            <person name="Heitman J."/>
            <person name="Gow N.A."/>
            <person name="Lorenz M.C."/>
            <person name="Birren B.W."/>
            <person name="Kellis M."/>
            <person name="Cuomo C.A."/>
        </authorList>
    </citation>
    <scope>NUCLEOTIDE SEQUENCE [LARGE SCALE GENOMIC DNA]</scope>
    <source>
        <strain evidence="3">ATCC 11503 / BCRC 21390 / CBS 2605 / JCM 1781 / NBRC 1676 / NRRL YB-4239</strain>
    </source>
</reference>
<evidence type="ECO:0000256" key="1">
    <source>
        <dbReference type="SAM" id="Phobius"/>
    </source>
</evidence>
<keyword evidence="3" id="KW-1185">Reference proteome</keyword>
<protein>
    <submittedName>
        <fullName evidence="2">Uncharacterized protein</fullName>
    </submittedName>
</protein>
<dbReference type="KEGG" id="lel:PVL30_005460"/>
<dbReference type="InParanoid" id="A5E540"/>
<proteinExistence type="predicted"/>
<keyword evidence="1" id="KW-0812">Transmembrane</keyword>
<name>A5E540_LODEL</name>
<dbReference type="Proteomes" id="UP000001996">
    <property type="component" value="Unassembled WGS sequence"/>
</dbReference>
<sequence>MSSAAAILQNSANNTPTEQILLKLHRKQSQSSILSYPYRFINTYYYFTPSTVLSKGEEIVFHTIAAALFLFTAYWVVYRLPLTILLSSESIYYYLTGNTDYNSLQLNKFKVLAMGIWQKILGASAHTNTTAKGGAQVMDWEDAKQSWRSGNFAHPAAGMLMGRGASGRVYDMSNKLS</sequence>
<evidence type="ECO:0000313" key="3">
    <source>
        <dbReference type="Proteomes" id="UP000001996"/>
    </source>
</evidence>
<dbReference type="EMBL" id="CH981530">
    <property type="protein sequence ID" value="EDK46548.1"/>
    <property type="molecule type" value="Genomic_DNA"/>
</dbReference>
<keyword evidence="1" id="KW-1133">Transmembrane helix</keyword>
<dbReference type="VEuPathDB" id="FungiDB:LELG_04729"/>
<dbReference type="GeneID" id="5230913"/>
<dbReference type="AlphaFoldDB" id="A5E540"/>
<evidence type="ECO:0000313" key="2">
    <source>
        <dbReference type="EMBL" id="EDK46548.1"/>
    </source>
</evidence>
<feature type="transmembrane region" description="Helical" evidence="1">
    <location>
        <begin position="59"/>
        <end position="78"/>
    </location>
</feature>
<keyword evidence="1" id="KW-0472">Membrane</keyword>